<dbReference type="InterPro" id="IPR003325">
    <property type="entry name" value="TerD"/>
</dbReference>
<evidence type="ECO:0000313" key="4">
    <source>
        <dbReference type="EMBL" id="TDC75162.1"/>
    </source>
</evidence>
<organism evidence="4 5">
    <name type="scientific">Streptomyces hainanensis</name>
    <dbReference type="NCBI Taxonomy" id="402648"/>
    <lineage>
        <taxon>Bacteria</taxon>
        <taxon>Bacillati</taxon>
        <taxon>Actinomycetota</taxon>
        <taxon>Actinomycetes</taxon>
        <taxon>Kitasatosporales</taxon>
        <taxon>Streptomycetaceae</taxon>
        <taxon>Streptomyces</taxon>
    </lineage>
</organism>
<feature type="region of interest" description="Disordered" evidence="2">
    <location>
        <begin position="1"/>
        <end position="36"/>
    </location>
</feature>
<dbReference type="InterPro" id="IPR051324">
    <property type="entry name" value="Stress/Tellurium_Resist"/>
</dbReference>
<evidence type="ECO:0000313" key="5">
    <source>
        <dbReference type="Proteomes" id="UP000295345"/>
    </source>
</evidence>
<proteinExistence type="inferred from homology"/>
<dbReference type="EMBL" id="SMKI01000117">
    <property type="protein sequence ID" value="TDC75162.1"/>
    <property type="molecule type" value="Genomic_DNA"/>
</dbReference>
<comment type="similarity">
    <text evidence="1">Belongs to the CAPAB/TerDEXZ family.</text>
</comment>
<evidence type="ECO:0000259" key="3">
    <source>
        <dbReference type="Pfam" id="PF02342"/>
    </source>
</evidence>
<evidence type="ECO:0000256" key="2">
    <source>
        <dbReference type="SAM" id="MobiDB-lite"/>
    </source>
</evidence>
<protein>
    <submittedName>
        <fullName evidence="4">TerD-family protein</fullName>
    </submittedName>
</protein>
<accession>A0A4R4TIR9</accession>
<dbReference type="Pfam" id="PF02342">
    <property type="entry name" value="TerD"/>
    <property type="match status" value="1"/>
</dbReference>
<dbReference type="PANTHER" id="PTHR32097">
    <property type="entry name" value="CAMP-BINDING PROTEIN 1-RELATED"/>
    <property type="match status" value="1"/>
</dbReference>
<evidence type="ECO:0000256" key="1">
    <source>
        <dbReference type="ARBA" id="ARBA00008775"/>
    </source>
</evidence>
<gene>
    <name evidence="4" type="ORF">E1283_13290</name>
</gene>
<dbReference type="OrthoDB" id="3851702at2"/>
<sequence>MGNRTAGSRSSAWTRDRRSLTVRRGASVGGPSSGASKGIEKVEVMARWDPAPIGAPSHDVDIIGATYRASDPQGQPAYLVHFDSRSPDGTITLSRDSRTGQGFGYDEVMVLELERLAPEFVRVVVGVAIQQRSGRVTFGDIAGNGYRVVEGYTKLAEGDFGAVADATAATVAEFTRDERGEWSFRLALRGFDTDPEAFTRVMGGA</sequence>
<dbReference type="CDD" id="cd06974">
    <property type="entry name" value="TerD_like"/>
    <property type="match status" value="1"/>
</dbReference>
<name>A0A4R4TIR9_9ACTN</name>
<keyword evidence="5" id="KW-1185">Reference proteome</keyword>
<dbReference type="Gene3D" id="2.60.60.30">
    <property type="entry name" value="sav2460 like domains"/>
    <property type="match status" value="1"/>
</dbReference>
<reference evidence="4 5" key="1">
    <citation type="submission" date="2019-03" db="EMBL/GenBank/DDBJ databases">
        <title>Draft genome sequences of novel Actinobacteria.</title>
        <authorList>
            <person name="Sahin N."/>
            <person name="Ay H."/>
            <person name="Saygin H."/>
        </authorList>
    </citation>
    <scope>NUCLEOTIDE SEQUENCE [LARGE SCALE GENOMIC DNA]</scope>
    <source>
        <strain evidence="4 5">DSM 41900</strain>
    </source>
</reference>
<dbReference type="PANTHER" id="PTHR32097:SF4">
    <property type="entry name" value="GENERAL STRESS PROTEIN 16U"/>
    <property type="match status" value="1"/>
</dbReference>
<dbReference type="Proteomes" id="UP000295345">
    <property type="component" value="Unassembled WGS sequence"/>
</dbReference>
<feature type="compositionally biased region" description="Polar residues" evidence="2">
    <location>
        <begin position="1"/>
        <end position="13"/>
    </location>
</feature>
<feature type="domain" description="TerD" evidence="3">
    <location>
        <begin position="36"/>
        <end position="193"/>
    </location>
</feature>
<comment type="caution">
    <text evidence="4">The sequence shown here is derived from an EMBL/GenBank/DDBJ whole genome shotgun (WGS) entry which is preliminary data.</text>
</comment>
<dbReference type="AlphaFoldDB" id="A0A4R4TIR9"/>